<organism evidence="3 4">
    <name type="scientific">Micromonospora vinacea</name>
    <dbReference type="NCBI Taxonomy" id="709878"/>
    <lineage>
        <taxon>Bacteria</taxon>
        <taxon>Bacillati</taxon>
        <taxon>Actinomycetota</taxon>
        <taxon>Actinomycetes</taxon>
        <taxon>Micromonosporales</taxon>
        <taxon>Micromonosporaceae</taxon>
        <taxon>Micromonospora</taxon>
    </lineage>
</organism>
<dbReference type="Pfam" id="PF01471">
    <property type="entry name" value="PG_binding_1"/>
    <property type="match status" value="1"/>
</dbReference>
<keyword evidence="1" id="KW-0732">Signal</keyword>
<sequence>MVSAFARRLASVVVAGTVLAGAMLTSAGPAAAAYPTCYGKRKVATAPYNELVWIPAVSSTGSTSCNLRLGNYNNTGVSVLQDAINRCNRPQNFAPIVVDGDFGQKTKDLLIVAQAIRETTTDGIYGPLTRDALFWPLPSGEGCRAVL</sequence>
<dbReference type="InterPro" id="IPR036365">
    <property type="entry name" value="PGBD-like_sf"/>
</dbReference>
<proteinExistence type="predicted"/>
<feature type="domain" description="Peptidoglycan binding-like" evidence="2">
    <location>
        <begin position="75"/>
        <end position="133"/>
    </location>
</feature>
<dbReference type="SUPFAM" id="SSF47090">
    <property type="entry name" value="PGBD-like"/>
    <property type="match status" value="1"/>
</dbReference>
<protein>
    <recommendedName>
        <fullName evidence="2">Peptidoglycan binding-like domain-containing protein</fullName>
    </recommendedName>
</protein>
<dbReference type="InterPro" id="IPR036366">
    <property type="entry name" value="PGBDSf"/>
</dbReference>
<keyword evidence="4" id="KW-1185">Reference proteome</keyword>
<dbReference type="InterPro" id="IPR002477">
    <property type="entry name" value="Peptidoglycan-bd-like"/>
</dbReference>
<feature type="signal peptide" evidence="1">
    <location>
        <begin position="1"/>
        <end position="32"/>
    </location>
</feature>
<evidence type="ECO:0000313" key="4">
    <source>
        <dbReference type="Proteomes" id="UP000631791"/>
    </source>
</evidence>
<gene>
    <name evidence="3" type="ORF">IW249_004850</name>
</gene>
<feature type="chain" id="PRO_5046109263" description="Peptidoglycan binding-like domain-containing protein" evidence="1">
    <location>
        <begin position="33"/>
        <end position="147"/>
    </location>
</feature>
<accession>A0ABS0K726</accession>
<dbReference type="RefSeq" id="WP_196922887.1">
    <property type="nucleotide sequence ID" value="NZ_JADOTY010000001.1"/>
</dbReference>
<name>A0ABS0K726_9ACTN</name>
<evidence type="ECO:0000259" key="2">
    <source>
        <dbReference type="Pfam" id="PF01471"/>
    </source>
</evidence>
<dbReference type="Proteomes" id="UP000631791">
    <property type="component" value="Unassembled WGS sequence"/>
</dbReference>
<evidence type="ECO:0000256" key="1">
    <source>
        <dbReference type="SAM" id="SignalP"/>
    </source>
</evidence>
<reference evidence="3 4" key="1">
    <citation type="submission" date="2020-11" db="EMBL/GenBank/DDBJ databases">
        <title>Sequencing the genomes of 1000 actinobacteria strains.</title>
        <authorList>
            <person name="Klenk H.-P."/>
        </authorList>
    </citation>
    <scope>NUCLEOTIDE SEQUENCE [LARGE SCALE GENOMIC DNA]</scope>
    <source>
        <strain evidence="3 4">DSM 101695</strain>
    </source>
</reference>
<dbReference type="Gene3D" id="1.10.101.10">
    <property type="entry name" value="PGBD-like superfamily/PGBD"/>
    <property type="match status" value="1"/>
</dbReference>
<evidence type="ECO:0000313" key="3">
    <source>
        <dbReference type="EMBL" id="MBG6104436.1"/>
    </source>
</evidence>
<comment type="caution">
    <text evidence="3">The sequence shown here is derived from an EMBL/GenBank/DDBJ whole genome shotgun (WGS) entry which is preliminary data.</text>
</comment>
<dbReference type="EMBL" id="JADOTY010000001">
    <property type="protein sequence ID" value="MBG6104436.1"/>
    <property type="molecule type" value="Genomic_DNA"/>
</dbReference>